<evidence type="ECO:0000256" key="1">
    <source>
        <dbReference type="SAM" id="MobiDB-lite"/>
    </source>
</evidence>
<keyword evidence="3" id="KW-1185">Reference proteome</keyword>
<dbReference type="AlphaFoldDB" id="A0A9Q1EGX0"/>
<reference evidence="2" key="1">
    <citation type="journal article" date="2023" name="Science">
        <title>Genome structures resolve the early diversification of teleost fishes.</title>
        <authorList>
            <person name="Parey E."/>
            <person name="Louis A."/>
            <person name="Montfort J."/>
            <person name="Bouchez O."/>
            <person name="Roques C."/>
            <person name="Iampietro C."/>
            <person name="Lluch J."/>
            <person name="Castinel A."/>
            <person name="Donnadieu C."/>
            <person name="Desvignes T."/>
            <person name="Floi Bucao C."/>
            <person name="Jouanno E."/>
            <person name="Wen M."/>
            <person name="Mejri S."/>
            <person name="Dirks R."/>
            <person name="Jansen H."/>
            <person name="Henkel C."/>
            <person name="Chen W.J."/>
            <person name="Zahm M."/>
            <person name="Cabau C."/>
            <person name="Klopp C."/>
            <person name="Thompson A.W."/>
            <person name="Robinson-Rechavi M."/>
            <person name="Braasch I."/>
            <person name="Lecointre G."/>
            <person name="Bobe J."/>
            <person name="Postlethwait J.H."/>
            <person name="Berthelot C."/>
            <person name="Roest Crollius H."/>
            <person name="Guiguen Y."/>
        </authorList>
    </citation>
    <scope>NUCLEOTIDE SEQUENCE</scope>
    <source>
        <strain evidence="2">WJC10195</strain>
    </source>
</reference>
<comment type="caution">
    <text evidence="2">The sequence shown here is derived from an EMBL/GenBank/DDBJ whole genome shotgun (WGS) entry which is preliminary data.</text>
</comment>
<protein>
    <submittedName>
        <fullName evidence="2">Uncharacterized protein</fullName>
    </submittedName>
</protein>
<feature type="region of interest" description="Disordered" evidence="1">
    <location>
        <begin position="143"/>
        <end position="162"/>
    </location>
</feature>
<proteinExistence type="predicted"/>
<sequence length="162" mass="17443">MEGQQDPSQFMLLLSHLPRVHAPARLLFFNLPPRLCSAAPETLLLISSQARPPGSFLQVMLSPAPFCSPPHTGPHGHMSSIRGPGRGLEDTAVPGRCRLWEARPEGRGTSALLPGASVTHRPPRRCALSSLWAARIWRPPPSVRATAVPGSSVPAPESDLYL</sequence>
<organism evidence="2 3">
    <name type="scientific">Synaphobranchus kaupii</name>
    <name type="common">Kaup's arrowtooth eel</name>
    <dbReference type="NCBI Taxonomy" id="118154"/>
    <lineage>
        <taxon>Eukaryota</taxon>
        <taxon>Metazoa</taxon>
        <taxon>Chordata</taxon>
        <taxon>Craniata</taxon>
        <taxon>Vertebrata</taxon>
        <taxon>Euteleostomi</taxon>
        <taxon>Actinopterygii</taxon>
        <taxon>Neopterygii</taxon>
        <taxon>Teleostei</taxon>
        <taxon>Anguilliformes</taxon>
        <taxon>Synaphobranchidae</taxon>
        <taxon>Synaphobranchus</taxon>
    </lineage>
</organism>
<evidence type="ECO:0000313" key="3">
    <source>
        <dbReference type="Proteomes" id="UP001152622"/>
    </source>
</evidence>
<accession>A0A9Q1EGX0</accession>
<evidence type="ECO:0000313" key="2">
    <source>
        <dbReference type="EMBL" id="KAJ8338555.1"/>
    </source>
</evidence>
<dbReference type="EMBL" id="JAINUF010000018">
    <property type="protein sequence ID" value="KAJ8338555.1"/>
    <property type="molecule type" value="Genomic_DNA"/>
</dbReference>
<dbReference type="Proteomes" id="UP001152622">
    <property type="component" value="Chromosome 18"/>
</dbReference>
<name>A0A9Q1EGX0_SYNKA</name>
<gene>
    <name evidence="2" type="ORF">SKAU_G00375210</name>
</gene>